<dbReference type="Gene3D" id="1.10.20.10">
    <property type="entry name" value="Histone, subunit A"/>
    <property type="match status" value="1"/>
</dbReference>
<keyword evidence="11" id="KW-1185">Reference proteome</keyword>
<evidence type="ECO:0000256" key="6">
    <source>
        <dbReference type="ARBA" id="ARBA00025911"/>
    </source>
</evidence>
<comment type="function">
    <text evidence="8">Stimulates the transcription of various genes by recognizing and binding to a CCAAT motif in promoters.</text>
</comment>
<evidence type="ECO:0000313" key="10">
    <source>
        <dbReference type="EMBL" id="MQM10411.1"/>
    </source>
</evidence>
<dbReference type="PANTHER" id="PTHR10252:SF41">
    <property type="entry name" value="HAP5 SUBUNIT OF HAP COMPLEX"/>
    <property type="match status" value="1"/>
</dbReference>
<dbReference type="OrthoDB" id="1272441at2759"/>
<comment type="caution">
    <text evidence="10">The sequence shown here is derived from an EMBL/GenBank/DDBJ whole genome shotgun (WGS) entry which is preliminary data.</text>
</comment>
<dbReference type="Pfam" id="PF00808">
    <property type="entry name" value="CBFD_NFYB_HMF"/>
    <property type="match status" value="1"/>
</dbReference>
<dbReference type="InterPro" id="IPR050568">
    <property type="entry name" value="Transcr_DNA_Rep_Reg"/>
</dbReference>
<evidence type="ECO:0000313" key="11">
    <source>
        <dbReference type="Proteomes" id="UP000652761"/>
    </source>
</evidence>
<gene>
    <name evidence="10" type="ORF">Taro_043301</name>
</gene>
<evidence type="ECO:0000256" key="2">
    <source>
        <dbReference type="ARBA" id="ARBA00023015"/>
    </source>
</evidence>
<dbReference type="FunFam" id="1.10.20.10:FF:000062">
    <property type="entry name" value="Nuclear transcription factor Y subunit C"/>
    <property type="match status" value="1"/>
</dbReference>
<protein>
    <recommendedName>
        <fullName evidence="9">Transcription factor CBF/NF-Y/archaeal histone domain-containing protein</fullName>
    </recommendedName>
</protein>
<keyword evidence="5" id="KW-0539">Nucleus</keyword>
<feature type="domain" description="Transcription factor CBF/NF-Y/archaeal histone" evidence="9">
    <location>
        <begin position="24"/>
        <end position="87"/>
    </location>
</feature>
<evidence type="ECO:0000256" key="3">
    <source>
        <dbReference type="ARBA" id="ARBA00023125"/>
    </source>
</evidence>
<dbReference type="EMBL" id="NMUH01004664">
    <property type="protein sequence ID" value="MQM10411.1"/>
    <property type="molecule type" value="Genomic_DNA"/>
</dbReference>
<proteinExistence type="inferred from homology"/>
<evidence type="ECO:0000256" key="7">
    <source>
        <dbReference type="ARBA" id="ARBA00038129"/>
    </source>
</evidence>
<dbReference type="SMR" id="A0A843WYM7"/>
<evidence type="ECO:0000256" key="8">
    <source>
        <dbReference type="ARBA" id="ARBA00059992"/>
    </source>
</evidence>
<dbReference type="GO" id="GO:0046982">
    <property type="term" value="F:protein heterodimerization activity"/>
    <property type="evidence" value="ECO:0007669"/>
    <property type="project" value="InterPro"/>
</dbReference>
<keyword evidence="3" id="KW-0238">DNA-binding</keyword>
<organism evidence="10 11">
    <name type="scientific">Colocasia esculenta</name>
    <name type="common">Wild taro</name>
    <name type="synonym">Arum esculentum</name>
    <dbReference type="NCBI Taxonomy" id="4460"/>
    <lineage>
        <taxon>Eukaryota</taxon>
        <taxon>Viridiplantae</taxon>
        <taxon>Streptophyta</taxon>
        <taxon>Embryophyta</taxon>
        <taxon>Tracheophyta</taxon>
        <taxon>Spermatophyta</taxon>
        <taxon>Magnoliopsida</taxon>
        <taxon>Liliopsida</taxon>
        <taxon>Araceae</taxon>
        <taxon>Aroideae</taxon>
        <taxon>Colocasieae</taxon>
        <taxon>Colocasia</taxon>
    </lineage>
</organism>
<evidence type="ECO:0000256" key="4">
    <source>
        <dbReference type="ARBA" id="ARBA00023163"/>
    </source>
</evidence>
<dbReference type="AlphaFoldDB" id="A0A843WYM7"/>
<name>A0A843WYM7_COLES</name>
<comment type="subunit">
    <text evidence="6">Heterotrimeric transcription factor composed of three components, NF-YA, NF-YB and NF-YC. NF-YB and NF-YC must interact and dimerize for NF-YA association and DNA binding.</text>
</comment>
<keyword evidence="2" id="KW-0805">Transcription regulation</keyword>
<reference evidence="10" key="1">
    <citation type="submission" date="2017-07" db="EMBL/GenBank/DDBJ databases">
        <title>Taro Niue Genome Assembly and Annotation.</title>
        <authorList>
            <person name="Atibalentja N."/>
            <person name="Keating K."/>
            <person name="Fields C.J."/>
        </authorList>
    </citation>
    <scope>NUCLEOTIDE SEQUENCE</scope>
    <source>
        <strain evidence="10">Niue_2</strain>
        <tissue evidence="10">Leaf</tissue>
    </source>
</reference>
<dbReference type="GO" id="GO:0000978">
    <property type="term" value="F:RNA polymerase II cis-regulatory region sequence-specific DNA binding"/>
    <property type="evidence" value="ECO:0007669"/>
    <property type="project" value="TreeGrafter"/>
</dbReference>
<evidence type="ECO:0000256" key="5">
    <source>
        <dbReference type="ARBA" id="ARBA00023242"/>
    </source>
</evidence>
<evidence type="ECO:0000259" key="9">
    <source>
        <dbReference type="Pfam" id="PF00808"/>
    </source>
</evidence>
<comment type="similarity">
    <text evidence="7">Belongs to the NFYC/HAP5 subunit family.</text>
</comment>
<dbReference type="InterPro" id="IPR003958">
    <property type="entry name" value="CBFA_NFYB_domain"/>
</dbReference>
<dbReference type="PANTHER" id="PTHR10252">
    <property type="entry name" value="HISTONE-LIKE TRANSCRIPTION FACTOR CCAAT-RELATED"/>
    <property type="match status" value="1"/>
</dbReference>
<dbReference type="Proteomes" id="UP000652761">
    <property type="component" value="Unassembled WGS sequence"/>
</dbReference>
<sequence>MRQAGAFSGIRSGGIAGRTGPHALPLARIKKIMKRSGEDVKMVSGEAPLVFAKACELFIQELTRRSWAAALQGKRRMLRRDDVAAAVAATDVFDFLVATVGSTAGDLDDEAECFASMES</sequence>
<accession>A0A843WYM7</accession>
<dbReference type="InterPro" id="IPR009072">
    <property type="entry name" value="Histone-fold"/>
</dbReference>
<dbReference type="GO" id="GO:0000981">
    <property type="term" value="F:DNA-binding transcription factor activity, RNA polymerase II-specific"/>
    <property type="evidence" value="ECO:0007669"/>
    <property type="project" value="TreeGrafter"/>
</dbReference>
<evidence type="ECO:0000256" key="1">
    <source>
        <dbReference type="ARBA" id="ARBA00004123"/>
    </source>
</evidence>
<dbReference type="GO" id="GO:0005634">
    <property type="term" value="C:nucleus"/>
    <property type="evidence" value="ECO:0007669"/>
    <property type="project" value="UniProtKB-SubCell"/>
</dbReference>
<dbReference type="CDD" id="cd22908">
    <property type="entry name" value="HFD_NFYC-like"/>
    <property type="match status" value="1"/>
</dbReference>
<keyword evidence="4" id="KW-0804">Transcription</keyword>
<comment type="subcellular location">
    <subcellularLocation>
        <location evidence="1">Nucleus</location>
    </subcellularLocation>
</comment>
<dbReference type="SUPFAM" id="SSF47113">
    <property type="entry name" value="Histone-fold"/>
    <property type="match status" value="1"/>
</dbReference>